<dbReference type="Pfam" id="PF25601">
    <property type="entry name" value="AAA_lid_14"/>
    <property type="match status" value="1"/>
</dbReference>
<dbReference type="Gene3D" id="3.40.50.300">
    <property type="entry name" value="P-loop containing nucleotide triphosphate hydrolases"/>
    <property type="match status" value="1"/>
</dbReference>
<dbReference type="Pfam" id="PF02954">
    <property type="entry name" value="HTH_8"/>
    <property type="match status" value="1"/>
</dbReference>
<dbReference type="InterPro" id="IPR025943">
    <property type="entry name" value="Sigma_54_int_dom_ATP-bd_2"/>
</dbReference>
<evidence type="ECO:0000256" key="5">
    <source>
        <dbReference type="ARBA" id="ARBA00023125"/>
    </source>
</evidence>
<dbReference type="InterPro" id="IPR002197">
    <property type="entry name" value="HTH_Fis"/>
</dbReference>
<organism evidence="9 10">
    <name type="scientific">Bosea massiliensis</name>
    <dbReference type="NCBI Taxonomy" id="151419"/>
    <lineage>
        <taxon>Bacteria</taxon>
        <taxon>Pseudomonadati</taxon>
        <taxon>Pseudomonadota</taxon>
        <taxon>Alphaproteobacteria</taxon>
        <taxon>Hyphomicrobiales</taxon>
        <taxon>Boseaceae</taxon>
        <taxon>Bosea</taxon>
    </lineage>
</organism>
<dbReference type="PROSITE" id="PS50045">
    <property type="entry name" value="SIGMA54_INTERACT_4"/>
    <property type="match status" value="1"/>
</dbReference>
<dbReference type="SUPFAM" id="SSF52540">
    <property type="entry name" value="P-loop containing nucleoside triphosphate hydrolases"/>
    <property type="match status" value="1"/>
</dbReference>
<evidence type="ECO:0000313" key="9">
    <source>
        <dbReference type="EMBL" id="MFC5506448.1"/>
    </source>
</evidence>
<dbReference type="Gene3D" id="1.10.10.60">
    <property type="entry name" value="Homeodomain-like"/>
    <property type="match status" value="1"/>
</dbReference>
<evidence type="ECO:0000256" key="4">
    <source>
        <dbReference type="ARBA" id="ARBA00023015"/>
    </source>
</evidence>
<dbReference type="InterPro" id="IPR011006">
    <property type="entry name" value="CheY-like_superfamily"/>
</dbReference>
<dbReference type="Pfam" id="PF00158">
    <property type="entry name" value="Sigma54_activat"/>
    <property type="match status" value="1"/>
</dbReference>
<evidence type="ECO:0000256" key="7">
    <source>
        <dbReference type="ARBA" id="ARBA00023163"/>
    </source>
</evidence>
<dbReference type="PROSITE" id="PS00675">
    <property type="entry name" value="SIGMA54_INTERACT_1"/>
    <property type="match status" value="1"/>
</dbReference>
<keyword evidence="4" id="KW-0805">Transcription regulation</keyword>
<evidence type="ECO:0000256" key="3">
    <source>
        <dbReference type="ARBA" id="ARBA00023012"/>
    </source>
</evidence>
<dbReference type="PROSITE" id="PS00676">
    <property type="entry name" value="SIGMA54_INTERACT_2"/>
    <property type="match status" value="1"/>
</dbReference>
<sequence length="483" mass="54363">MATFQTVLVKSTDAAVLEGVSRALSEADGYRLIFSEDDRSAIRRLEEVNVNLFLYDCCDEVSQDESALLRSRLAHTSCTRILLLDHEKVRSGHELANRTASYLFLFKPVEAMQLSLVAKRALEHVELSRRHRILSRELKLSLDDDIFHGVKESFVQGGYSQFERLVFLSRKMAELVSEAQMAAKTNMPVLIQGETGTGKELLARAIHFNSPRRKSAMLVQNCGGIAENVLHSELFGHVRGAFPGAISDRLGLFRAADGGTILLDEVSDISPQFQIALLRFLQEGEVKPLGSDTMLHSDVRIIAASNKRLERLVEKGSFRRDLYYRLRGFQLNVPSLAERPEDIPVLTRFFVEKYAGVVGRNVLGITADALQRLEAYPFPGNVRELETEVQRMVAVAEQGGYIAFRHLSDKISKTPVYDRDKLSALISEGSLKDIVERVERSVVERALDRHQWNQSKVAADLGLSRVGLANKIKRYDIQRKRRA</sequence>
<evidence type="ECO:0000256" key="1">
    <source>
        <dbReference type="ARBA" id="ARBA00022741"/>
    </source>
</evidence>
<proteinExistence type="predicted"/>
<dbReference type="InterPro" id="IPR025662">
    <property type="entry name" value="Sigma_54_int_dom_ATP-bd_1"/>
</dbReference>
<evidence type="ECO:0000313" key="10">
    <source>
        <dbReference type="Proteomes" id="UP001596060"/>
    </source>
</evidence>
<keyword evidence="10" id="KW-1185">Reference proteome</keyword>
<dbReference type="PANTHER" id="PTHR32071">
    <property type="entry name" value="TRANSCRIPTIONAL REGULATORY PROTEIN"/>
    <property type="match status" value="1"/>
</dbReference>
<dbReference type="InterPro" id="IPR027417">
    <property type="entry name" value="P-loop_NTPase"/>
</dbReference>
<dbReference type="InterPro" id="IPR003593">
    <property type="entry name" value="AAA+_ATPase"/>
</dbReference>
<feature type="domain" description="Sigma-54 factor interaction" evidence="8">
    <location>
        <begin position="165"/>
        <end position="394"/>
    </location>
</feature>
<dbReference type="PROSITE" id="PS00688">
    <property type="entry name" value="SIGMA54_INTERACT_3"/>
    <property type="match status" value="1"/>
</dbReference>
<keyword evidence="3" id="KW-0902">Two-component regulatory system</keyword>
<dbReference type="PRINTS" id="PR01590">
    <property type="entry name" value="HTHFIS"/>
</dbReference>
<dbReference type="InterPro" id="IPR025944">
    <property type="entry name" value="Sigma_54_int_dom_CS"/>
</dbReference>
<dbReference type="SMART" id="SM00382">
    <property type="entry name" value="AAA"/>
    <property type="match status" value="1"/>
</dbReference>
<keyword evidence="5" id="KW-0238">DNA-binding</keyword>
<dbReference type="SUPFAM" id="SSF52172">
    <property type="entry name" value="CheY-like"/>
    <property type="match status" value="1"/>
</dbReference>
<gene>
    <name evidence="9" type="ORF">ACFPN9_14405</name>
</gene>
<dbReference type="Gene3D" id="1.10.8.60">
    <property type="match status" value="1"/>
</dbReference>
<dbReference type="PANTHER" id="PTHR32071:SF117">
    <property type="entry name" value="PTS-DEPENDENT DIHYDROXYACETONE KINASE OPERON REGULATORY PROTEIN-RELATED"/>
    <property type="match status" value="1"/>
</dbReference>
<keyword evidence="1" id="KW-0547">Nucleotide-binding</keyword>
<accession>A0ABW0P285</accession>
<protein>
    <submittedName>
        <fullName evidence="9">Sigma-54 dependent transcriptional regulator</fullName>
    </submittedName>
</protein>
<evidence type="ECO:0000256" key="2">
    <source>
        <dbReference type="ARBA" id="ARBA00022840"/>
    </source>
</evidence>
<keyword evidence="6" id="KW-0010">Activator</keyword>
<dbReference type="SUPFAM" id="SSF46689">
    <property type="entry name" value="Homeodomain-like"/>
    <property type="match status" value="1"/>
</dbReference>
<reference evidence="10" key="1">
    <citation type="journal article" date="2019" name="Int. J. Syst. Evol. Microbiol.">
        <title>The Global Catalogue of Microorganisms (GCM) 10K type strain sequencing project: providing services to taxonomists for standard genome sequencing and annotation.</title>
        <authorList>
            <consortium name="The Broad Institute Genomics Platform"/>
            <consortium name="The Broad Institute Genome Sequencing Center for Infectious Disease"/>
            <person name="Wu L."/>
            <person name="Ma J."/>
        </authorList>
    </citation>
    <scope>NUCLEOTIDE SEQUENCE [LARGE SCALE GENOMIC DNA]</scope>
    <source>
        <strain evidence="10">CCUG 43117</strain>
    </source>
</reference>
<dbReference type="CDD" id="cd00009">
    <property type="entry name" value="AAA"/>
    <property type="match status" value="1"/>
</dbReference>
<dbReference type="EMBL" id="JBHSLU010000043">
    <property type="protein sequence ID" value="MFC5506448.1"/>
    <property type="molecule type" value="Genomic_DNA"/>
</dbReference>
<dbReference type="InterPro" id="IPR002078">
    <property type="entry name" value="Sigma_54_int"/>
</dbReference>
<comment type="caution">
    <text evidence="9">The sequence shown here is derived from an EMBL/GenBank/DDBJ whole genome shotgun (WGS) entry which is preliminary data.</text>
</comment>
<dbReference type="InterPro" id="IPR009057">
    <property type="entry name" value="Homeodomain-like_sf"/>
</dbReference>
<dbReference type="RefSeq" id="WP_068078356.1">
    <property type="nucleotide sequence ID" value="NZ_JBHSLU010000043.1"/>
</dbReference>
<keyword evidence="7" id="KW-0804">Transcription</keyword>
<evidence type="ECO:0000256" key="6">
    <source>
        <dbReference type="ARBA" id="ARBA00023159"/>
    </source>
</evidence>
<name>A0ABW0P285_9HYPH</name>
<dbReference type="InterPro" id="IPR058031">
    <property type="entry name" value="AAA_lid_NorR"/>
</dbReference>
<keyword evidence="2" id="KW-0067">ATP-binding</keyword>
<evidence type="ECO:0000259" key="8">
    <source>
        <dbReference type="PROSITE" id="PS50045"/>
    </source>
</evidence>
<dbReference type="Proteomes" id="UP001596060">
    <property type="component" value="Unassembled WGS sequence"/>
</dbReference>